<dbReference type="AlphaFoldDB" id="A0A2B7XBL3"/>
<proteinExistence type="inferred from homology"/>
<protein>
    <recommendedName>
        <fullName evidence="11">Cytochrome P450</fullName>
    </recommendedName>
</protein>
<comment type="subcellular location">
    <subcellularLocation>
        <location evidence="2">Endoplasmic reticulum membrane</location>
        <topology evidence="2">Single-pass membrane protein</topology>
    </subcellularLocation>
</comment>
<dbReference type="InterPro" id="IPR036396">
    <property type="entry name" value="Cyt_P450_sf"/>
</dbReference>
<reference evidence="9 10" key="1">
    <citation type="submission" date="2017-10" db="EMBL/GenBank/DDBJ databases">
        <title>Comparative genomics in systemic dimorphic fungi from Ajellomycetaceae.</title>
        <authorList>
            <person name="Munoz J.F."/>
            <person name="Mcewen J.G."/>
            <person name="Clay O.K."/>
            <person name="Cuomo C.A."/>
        </authorList>
    </citation>
    <scope>NUCLEOTIDE SEQUENCE [LARGE SCALE GENOMIC DNA]</scope>
    <source>
        <strain evidence="9 10">UAMH7299</strain>
    </source>
</reference>
<keyword evidence="5" id="KW-0479">Metal-binding</keyword>
<dbReference type="GO" id="GO:0004497">
    <property type="term" value="F:monooxygenase activity"/>
    <property type="evidence" value="ECO:0007669"/>
    <property type="project" value="InterPro"/>
</dbReference>
<dbReference type="InterPro" id="IPR002403">
    <property type="entry name" value="Cyt_P450_E_grp-IV"/>
</dbReference>
<dbReference type="STRING" id="1447883.A0A2B7XBL3"/>
<evidence type="ECO:0000256" key="1">
    <source>
        <dbReference type="ARBA" id="ARBA00001971"/>
    </source>
</evidence>
<dbReference type="PANTHER" id="PTHR24306:SF7">
    <property type="entry name" value="AHBB"/>
    <property type="match status" value="1"/>
</dbReference>
<gene>
    <name evidence="9" type="ORF">AJ80_08189</name>
</gene>
<dbReference type="InterPro" id="IPR001128">
    <property type="entry name" value="Cyt_P450"/>
</dbReference>
<keyword evidence="10" id="KW-1185">Reference proteome</keyword>
<dbReference type="PRINTS" id="PR00465">
    <property type="entry name" value="EP450IV"/>
</dbReference>
<dbReference type="EMBL" id="PDNA01000179">
    <property type="protein sequence ID" value="PGH06355.1"/>
    <property type="molecule type" value="Genomic_DNA"/>
</dbReference>
<evidence type="ECO:0000313" key="10">
    <source>
        <dbReference type="Proteomes" id="UP000224634"/>
    </source>
</evidence>
<dbReference type="GO" id="GO:0020037">
    <property type="term" value="F:heme binding"/>
    <property type="evidence" value="ECO:0007669"/>
    <property type="project" value="InterPro"/>
</dbReference>
<evidence type="ECO:0000256" key="4">
    <source>
        <dbReference type="ARBA" id="ARBA00022516"/>
    </source>
</evidence>
<accession>A0A2B7XBL3</accession>
<dbReference type="GO" id="GO:0016705">
    <property type="term" value="F:oxidoreductase activity, acting on paired donors, with incorporation or reduction of molecular oxygen"/>
    <property type="evidence" value="ECO:0007669"/>
    <property type="project" value="InterPro"/>
</dbReference>
<evidence type="ECO:0000256" key="8">
    <source>
        <dbReference type="SAM" id="Phobius"/>
    </source>
</evidence>
<comment type="similarity">
    <text evidence="3">Belongs to the cytochrome P450 family.</text>
</comment>
<keyword evidence="8" id="KW-0812">Transmembrane</keyword>
<dbReference type="Gene3D" id="1.10.630.10">
    <property type="entry name" value="Cytochrome P450"/>
    <property type="match status" value="1"/>
</dbReference>
<evidence type="ECO:0008006" key="11">
    <source>
        <dbReference type="Google" id="ProtNLM"/>
    </source>
</evidence>
<dbReference type="GO" id="GO:0005789">
    <property type="term" value="C:endoplasmic reticulum membrane"/>
    <property type="evidence" value="ECO:0007669"/>
    <property type="project" value="UniProtKB-SubCell"/>
</dbReference>
<evidence type="ECO:0000256" key="5">
    <source>
        <dbReference type="ARBA" id="ARBA00022723"/>
    </source>
</evidence>
<sequence length="606" mass="68777">MKPNTSVFPQTPFEDAKEFVSEHYFRSLFLLLLLICVVTRIVTGLLSYFPSRRSDGSQRARRIPYWIPYFGHSLSLGLARKWLLVNARKSVDEPVFRLHICGNAHNVVTSPSMAKAILENDSSTSPDSFINRVMEKAFGSQKKLRNPQRLELCKKSKLMEYLMDEPHVSETSLALSKTVERYTPGLLSFVPSVVDQTPWERMNRITVVQEGNSSYCEADFYCLIRNFVGRIITSNLMGSTFMEAAPGTLPDLWTFNGRFNAFLMGIPRWIPFPTLPSAYAARHRLLQAMEIFQKAMTMVENGQDPGFDWRDLDDVSELMKSRSRTWRDAGVSTKLTAPEDLALLWAINTKANTVIFWQLIRILANPELHAKILKEIAPFARAYRPSPEESGFHIQEPPRLSLNVDRLIDSCPLLKATYYETLRLHSSAFSYRKVTKDLTVKESAADAEIMSREPRSYYFRAGEFVAVPHTLHNTNSHYFVDPNEFKPEGFLTIGGTIPEKPSTESEEADGLLEKQHGNHALGPKIAAQMEQMWPFFDDGSRGDETTSEGAEPGLTERTVLMFTAAILSLWDIKPAGGKEWKIPKQSPGFAVYSPRSDLRVRMNLRV</sequence>
<organism evidence="9 10">
    <name type="scientific">Polytolypa hystricis (strain UAMH7299)</name>
    <dbReference type="NCBI Taxonomy" id="1447883"/>
    <lineage>
        <taxon>Eukaryota</taxon>
        <taxon>Fungi</taxon>
        <taxon>Dikarya</taxon>
        <taxon>Ascomycota</taxon>
        <taxon>Pezizomycotina</taxon>
        <taxon>Eurotiomycetes</taxon>
        <taxon>Eurotiomycetidae</taxon>
        <taxon>Onygenales</taxon>
        <taxon>Onygenales incertae sedis</taxon>
        <taxon>Polytolypa</taxon>
    </lineage>
</organism>
<dbReference type="PANTHER" id="PTHR24306">
    <property type="match status" value="1"/>
</dbReference>
<dbReference type="Pfam" id="PF00067">
    <property type="entry name" value="p450"/>
    <property type="match status" value="1"/>
</dbReference>
<evidence type="ECO:0000256" key="2">
    <source>
        <dbReference type="ARBA" id="ARBA00004389"/>
    </source>
</evidence>
<evidence type="ECO:0000256" key="7">
    <source>
        <dbReference type="ARBA" id="ARBA00023004"/>
    </source>
</evidence>
<keyword evidence="6" id="KW-0560">Oxidoreductase</keyword>
<comment type="cofactor">
    <cofactor evidence="1">
        <name>heme</name>
        <dbReference type="ChEBI" id="CHEBI:30413"/>
    </cofactor>
</comment>
<feature type="transmembrane region" description="Helical" evidence="8">
    <location>
        <begin position="28"/>
        <end position="49"/>
    </location>
</feature>
<evidence type="ECO:0000256" key="6">
    <source>
        <dbReference type="ARBA" id="ARBA00023002"/>
    </source>
</evidence>
<keyword evidence="7" id="KW-0408">Iron</keyword>
<dbReference type="SUPFAM" id="SSF48264">
    <property type="entry name" value="Cytochrome P450"/>
    <property type="match status" value="1"/>
</dbReference>
<keyword evidence="4" id="KW-0443">Lipid metabolism</keyword>
<evidence type="ECO:0000313" key="9">
    <source>
        <dbReference type="EMBL" id="PGH06355.1"/>
    </source>
</evidence>
<dbReference type="OrthoDB" id="3366823at2759"/>
<evidence type="ECO:0000256" key="3">
    <source>
        <dbReference type="ARBA" id="ARBA00010617"/>
    </source>
</evidence>
<dbReference type="Proteomes" id="UP000224634">
    <property type="component" value="Unassembled WGS sequence"/>
</dbReference>
<comment type="caution">
    <text evidence="9">The sequence shown here is derived from an EMBL/GenBank/DDBJ whole genome shotgun (WGS) entry which is preliminary data.</text>
</comment>
<keyword evidence="4" id="KW-0444">Lipid biosynthesis</keyword>
<keyword evidence="8" id="KW-0472">Membrane</keyword>
<dbReference type="GO" id="GO:0005506">
    <property type="term" value="F:iron ion binding"/>
    <property type="evidence" value="ECO:0007669"/>
    <property type="project" value="InterPro"/>
</dbReference>
<keyword evidence="8" id="KW-1133">Transmembrane helix</keyword>
<name>A0A2B7XBL3_POLH7</name>